<keyword evidence="1" id="KW-0812">Transmembrane</keyword>
<reference evidence="3 4" key="2">
    <citation type="journal article" date="2017" name="Front. Plant Sci.">
        <title>Gene Classification and Mining of Molecular Markers Useful in Red Clover (Trifolium pratense) Breeding.</title>
        <authorList>
            <person name="Istvanek J."/>
            <person name="Dluhosova J."/>
            <person name="Dluhos P."/>
            <person name="Patkova L."/>
            <person name="Nedelnik J."/>
            <person name="Repkova J."/>
        </authorList>
    </citation>
    <scope>NUCLEOTIDE SEQUENCE [LARGE SCALE GENOMIC DNA]</scope>
    <source>
        <strain evidence="4">cv. Tatra</strain>
        <tissue evidence="3">Young leaves</tissue>
    </source>
</reference>
<proteinExistence type="predicted"/>
<keyword evidence="1" id="KW-1133">Transmembrane helix</keyword>
<accession>A0A2K3L593</accession>
<dbReference type="AlphaFoldDB" id="A0A2K3L593"/>
<feature type="transmembrane region" description="Helical" evidence="1">
    <location>
        <begin position="43"/>
        <end position="62"/>
    </location>
</feature>
<evidence type="ECO:0000313" key="3">
    <source>
        <dbReference type="EMBL" id="PNX73697.1"/>
    </source>
</evidence>
<feature type="chain" id="PRO_5014355650" evidence="2">
    <location>
        <begin position="28"/>
        <end position="63"/>
    </location>
</feature>
<evidence type="ECO:0000313" key="4">
    <source>
        <dbReference type="Proteomes" id="UP000236291"/>
    </source>
</evidence>
<name>A0A2K3L593_TRIPR</name>
<dbReference type="InterPro" id="IPR009424">
    <property type="entry name" value="AGP16/20/22/41"/>
</dbReference>
<feature type="signal peptide" evidence="2">
    <location>
        <begin position="1"/>
        <end position="27"/>
    </location>
</feature>
<reference evidence="3 4" key="1">
    <citation type="journal article" date="2014" name="Am. J. Bot.">
        <title>Genome assembly and annotation for red clover (Trifolium pratense; Fabaceae).</title>
        <authorList>
            <person name="Istvanek J."/>
            <person name="Jaros M."/>
            <person name="Krenek A."/>
            <person name="Repkova J."/>
        </authorList>
    </citation>
    <scope>NUCLEOTIDE SEQUENCE [LARGE SCALE GENOMIC DNA]</scope>
    <source>
        <strain evidence="4">cv. Tatra</strain>
        <tissue evidence="3">Young leaves</tissue>
    </source>
</reference>
<dbReference type="Proteomes" id="UP000236291">
    <property type="component" value="Unassembled WGS sequence"/>
</dbReference>
<dbReference type="Pfam" id="PF06376">
    <property type="entry name" value="AGP"/>
    <property type="match status" value="1"/>
</dbReference>
<sequence length="63" mass="6682">MEILRVQLFFMSLLSIALTFVVPSINAQIPAPAPAPTSDGTALDQGIACGLMLLALVLTYIIH</sequence>
<evidence type="ECO:0000256" key="1">
    <source>
        <dbReference type="SAM" id="Phobius"/>
    </source>
</evidence>
<protein>
    <submittedName>
        <fullName evidence="3">Uncharacterized protein</fullName>
    </submittedName>
</protein>
<dbReference type="EMBL" id="ASHM01026407">
    <property type="protein sequence ID" value="PNX73697.1"/>
    <property type="molecule type" value="Genomic_DNA"/>
</dbReference>
<dbReference type="PANTHER" id="PTHR33374">
    <property type="entry name" value="ARABINOGALACTAN PROTEIN 20"/>
    <property type="match status" value="1"/>
</dbReference>
<evidence type="ECO:0000256" key="2">
    <source>
        <dbReference type="SAM" id="SignalP"/>
    </source>
</evidence>
<dbReference type="STRING" id="57577.A0A2K3L593"/>
<keyword evidence="2" id="KW-0732">Signal</keyword>
<gene>
    <name evidence="3" type="ORF">L195_g029601</name>
</gene>
<organism evidence="3 4">
    <name type="scientific">Trifolium pratense</name>
    <name type="common">Red clover</name>
    <dbReference type="NCBI Taxonomy" id="57577"/>
    <lineage>
        <taxon>Eukaryota</taxon>
        <taxon>Viridiplantae</taxon>
        <taxon>Streptophyta</taxon>
        <taxon>Embryophyta</taxon>
        <taxon>Tracheophyta</taxon>
        <taxon>Spermatophyta</taxon>
        <taxon>Magnoliopsida</taxon>
        <taxon>eudicotyledons</taxon>
        <taxon>Gunneridae</taxon>
        <taxon>Pentapetalae</taxon>
        <taxon>rosids</taxon>
        <taxon>fabids</taxon>
        <taxon>Fabales</taxon>
        <taxon>Fabaceae</taxon>
        <taxon>Papilionoideae</taxon>
        <taxon>50 kb inversion clade</taxon>
        <taxon>NPAAA clade</taxon>
        <taxon>Hologalegina</taxon>
        <taxon>IRL clade</taxon>
        <taxon>Trifolieae</taxon>
        <taxon>Trifolium</taxon>
    </lineage>
</organism>
<keyword evidence="1" id="KW-0472">Membrane</keyword>
<comment type="caution">
    <text evidence="3">The sequence shown here is derived from an EMBL/GenBank/DDBJ whole genome shotgun (WGS) entry which is preliminary data.</text>
</comment>